<sequence>MGAGIRSIRRCGEQSVPPESPSMKPERGRLAVAFVAFVSFATANQNGTDISGHGEK</sequence>
<dbReference type="EMBL" id="CP002051">
    <property type="protein sequence ID" value="ADI31717.1"/>
    <property type="molecule type" value="Genomic_DNA"/>
</dbReference>
<reference evidence="3" key="1">
    <citation type="submission" date="2010-05" db="EMBL/GenBank/DDBJ databases">
        <title>Complete sequence of Staphylothermus hellenicus DSM 12710.</title>
        <authorList>
            <consortium name="US DOE Joint Genome Institute"/>
            <person name="Lucas S."/>
            <person name="Copeland A."/>
            <person name="Lapidus A."/>
            <person name="Cheng J.-F."/>
            <person name="Bruce D."/>
            <person name="Goodwin L."/>
            <person name="Pitluck S."/>
            <person name="Davenport K."/>
            <person name="Detter J.C."/>
            <person name="Han C."/>
            <person name="Tapia R."/>
            <person name="Larimer F."/>
            <person name="Land M."/>
            <person name="Hauser L."/>
            <person name="Kyrpides N."/>
            <person name="Mikhailova N."/>
            <person name="Anderson I.J."/>
            <person name="Woyke T."/>
        </authorList>
    </citation>
    <scope>NUCLEOTIDE SEQUENCE [LARGE SCALE GENOMIC DNA]</scope>
    <source>
        <strain evidence="3">DSM 12710 / JCM 10830 / BK20S6-10-b1 / P8</strain>
    </source>
</reference>
<evidence type="ECO:0000256" key="1">
    <source>
        <dbReference type="SAM" id="MobiDB-lite"/>
    </source>
</evidence>
<proteinExistence type="predicted"/>
<evidence type="ECO:0000313" key="3">
    <source>
        <dbReference type="Proteomes" id="UP000002573"/>
    </source>
</evidence>
<keyword evidence="3" id="KW-1185">Reference proteome</keyword>
<feature type="region of interest" description="Disordered" evidence="1">
    <location>
        <begin position="1"/>
        <end position="27"/>
    </location>
</feature>
<accession>D7DC20</accession>
<dbReference type="KEGG" id="shc:Shell_0592"/>
<dbReference type="AlphaFoldDB" id="D7DC20"/>
<dbReference type="Proteomes" id="UP000002573">
    <property type="component" value="Chromosome"/>
</dbReference>
<dbReference type="HOGENOM" id="CLU_3003307_0_0_2"/>
<protein>
    <submittedName>
        <fullName evidence="2">Uncharacterized protein</fullName>
    </submittedName>
</protein>
<name>D7DC20_STAHD</name>
<organism evidence="2 3">
    <name type="scientific">Staphylothermus hellenicus (strain DSM 12710 / JCM 10830 / BK20S6-10-b1 / P8)</name>
    <dbReference type="NCBI Taxonomy" id="591019"/>
    <lineage>
        <taxon>Archaea</taxon>
        <taxon>Thermoproteota</taxon>
        <taxon>Thermoprotei</taxon>
        <taxon>Desulfurococcales</taxon>
        <taxon>Desulfurococcaceae</taxon>
        <taxon>Staphylothermus</taxon>
    </lineage>
</organism>
<evidence type="ECO:0000313" key="2">
    <source>
        <dbReference type="EMBL" id="ADI31717.1"/>
    </source>
</evidence>
<reference evidence="2 3" key="2">
    <citation type="journal article" date="2011" name="Stand. Genomic Sci.">
        <title>Complete genome sequence of Staphylothermus hellenicus P8.</title>
        <authorList>
            <person name="Anderson I."/>
            <person name="Wirth R."/>
            <person name="Lucas S."/>
            <person name="Copeland A."/>
            <person name="Lapidus A."/>
            <person name="Cheng J.F."/>
            <person name="Goodwin L."/>
            <person name="Pitluck S."/>
            <person name="Davenport K."/>
            <person name="Detter J.C."/>
            <person name="Han C."/>
            <person name="Tapia R."/>
            <person name="Land M."/>
            <person name="Hauser L."/>
            <person name="Pati A."/>
            <person name="Mikhailova N."/>
            <person name="Woyke T."/>
            <person name="Klenk H.P."/>
            <person name="Kyrpides N."/>
            <person name="Ivanova N."/>
        </authorList>
    </citation>
    <scope>NUCLEOTIDE SEQUENCE [LARGE SCALE GENOMIC DNA]</scope>
    <source>
        <strain evidence="3">DSM 12710 / JCM 10830 / BK20S6-10-b1 / P8</strain>
    </source>
</reference>
<gene>
    <name evidence="2" type="ordered locus">Shell_0592</name>
</gene>
<dbReference type="STRING" id="591019.Shell_0592"/>